<feature type="domain" description="PAS" evidence="1">
    <location>
        <begin position="269"/>
        <end position="337"/>
    </location>
</feature>
<evidence type="ECO:0000313" key="2">
    <source>
        <dbReference type="EMBL" id="MDK3017832.1"/>
    </source>
</evidence>
<dbReference type="RefSeq" id="WP_284480644.1">
    <property type="nucleotide sequence ID" value="NZ_JASNJD010000005.1"/>
</dbReference>
<sequence>MSDIPFTDLAALALIALASAALAIQWLSPRRSAAAPVPTLAELADAQASATPGGLNDDPVFLFDGQELIEASSSAQVLVGEAGDMLTWDRLRRQLLPDFPAFPVDPAQVRDAGRLTIPAIDGDPQGEALCEWIDGITRVHLRAGTPLSAGDLPLIAQELDILRSATNAAPYPAWRVDAKGQVTWCNTAYARLLRKVRGRDADTAQPLFPDLPQGLSEKRRLRQPIVLEDAVHKLWYDLWVIPQKRGSLCYAVDVNAVVDAEAAQRNFVQTLAKTFAQLSIGLAIFDRNRQLALFNPALIDLTDLPADFLSSRPSLLTFFDRLRDSAMMPEPKDYAGWRQRLADLVEAASNGPYQETWSLPSGSVYSVSGRPHPDGAVAFLIEDITAEITLTRRFRAELEQNQAVLDALPEAVAVFTPDGTLSFCNAAYRKLWGVDPDRSFAQYTVVDAARDWQDRSLPTPAWGQLRDFVSVGGARSPWQTEVPLRGGGRLGCQVQPIQNGATMVRFDRLAETGDKQPGHTRSSAES</sequence>
<keyword evidence="3" id="KW-1185">Reference proteome</keyword>
<comment type="caution">
    <text evidence="2">The sequence shown here is derived from an EMBL/GenBank/DDBJ whole genome shotgun (WGS) entry which is preliminary data.</text>
</comment>
<gene>
    <name evidence="2" type="ORF">QO033_09100</name>
</gene>
<dbReference type="SMART" id="SM00091">
    <property type="entry name" value="PAS"/>
    <property type="match status" value="3"/>
</dbReference>
<feature type="domain" description="PAS" evidence="1">
    <location>
        <begin position="399"/>
        <end position="467"/>
    </location>
</feature>
<dbReference type="Proteomes" id="UP001243757">
    <property type="component" value="Unassembled WGS sequence"/>
</dbReference>
<reference evidence="2 3" key="1">
    <citation type="submission" date="2023-05" db="EMBL/GenBank/DDBJ databases">
        <title>Pseudodonghicola sp. nov.</title>
        <authorList>
            <person name="Huang J."/>
        </authorList>
    </citation>
    <scope>NUCLEOTIDE SEQUENCE [LARGE SCALE GENOMIC DNA]</scope>
    <source>
        <strain evidence="2 3">IC7</strain>
    </source>
</reference>
<protein>
    <submittedName>
        <fullName evidence="2">PAS-domain containing protein</fullName>
    </submittedName>
</protein>
<name>A0ABT7EZR4_9RHOB</name>
<evidence type="ECO:0000313" key="3">
    <source>
        <dbReference type="Proteomes" id="UP001243757"/>
    </source>
</evidence>
<organism evidence="2 3">
    <name type="scientific">Pseudodonghicola flavimaris</name>
    <dbReference type="NCBI Taxonomy" id="3050036"/>
    <lineage>
        <taxon>Bacteria</taxon>
        <taxon>Pseudomonadati</taxon>
        <taxon>Pseudomonadota</taxon>
        <taxon>Alphaproteobacteria</taxon>
        <taxon>Rhodobacterales</taxon>
        <taxon>Paracoccaceae</taxon>
        <taxon>Pseudodonghicola</taxon>
    </lineage>
</organism>
<dbReference type="SUPFAM" id="SSF55785">
    <property type="entry name" value="PYP-like sensor domain (PAS domain)"/>
    <property type="match status" value="2"/>
</dbReference>
<evidence type="ECO:0000259" key="1">
    <source>
        <dbReference type="SMART" id="SM00091"/>
    </source>
</evidence>
<dbReference type="EMBL" id="JASNJD010000005">
    <property type="protein sequence ID" value="MDK3017832.1"/>
    <property type="molecule type" value="Genomic_DNA"/>
</dbReference>
<dbReference type="Pfam" id="PF12860">
    <property type="entry name" value="PAS_7"/>
    <property type="match status" value="1"/>
</dbReference>
<dbReference type="InterPro" id="IPR000014">
    <property type="entry name" value="PAS"/>
</dbReference>
<dbReference type="Pfam" id="PF13188">
    <property type="entry name" value="PAS_8"/>
    <property type="match status" value="2"/>
</dbReference>
<feature type="domain" description="PAS" evidence="1">
    <location>
        <begin position="160"/>
        <end position="224"/>
    </location>
</feature>
<proteinExistence type="predicted"/>
<dbReference type="Gene3D" id="3.30.450.20">
    <property type="entry name" value="PAS domain"/>
    <property type="match status" value="1"/>
</dbReference>
<accession>A0ABT7EZR4</accession>
<dbReference type="InterPro" id="IPR035965">
    <property type="entry name" value="PAS-like_dom_sf"/>
</dbReference>